<organism evidence="6">
    <name type="scientific">Amphimedon queenslandica</name>
    <name type="common">Sponge</name>
    <dbReference type="NCBI Taxonomy" id="400682"/>
    <lineage>
        <taxon>Eukaryota</taxon>
        <taxon>Metazoa</taxon>
        <taxon>Porifera</taxon>
        <taxon>Demospongiae</taxon>
        <taxon>Heteroscleromorpha</taxon>
        <taxon>Haplosclerida</taxon>
        <taxon>Niphatidae</taxon>
        <taxon>Amphimedon</taxon>
    </lineage>
</organism>
<dbReference type="InParanoid" id="A0A1X7SKC7"/>
<reference evidence="6" key="1">
    <citation type="submission" date="2017-05" db="UniProtKB">
        <authorList>
            <consortium name="EnsemblMetazoa"/>
        </authorList>
    </citation>
    <scope>IDENTIFICATION</scope>
</reference>
<dbReference type="InterPro" id="IPR014001">
    <property type="entry name" value="Helicase_ATP-bd"/>
</dbReference>
<keyword evidence="3" id="KW-0413">Isomerase</keyword>
<dbReference type="EnsemblMetazoa" id="Aqu2.1.02484_001">
    <property type="protein sequence ID" value="Aqu2.1.02484_001"/>
    <property type="gene ID" value="Aqu2.1.02484"/>
</dbReference>
<dbReference type="GO" id="GO:0005524">
    <property type="term" value="F:ATP binding"/>
    <property type="evidence" value="ECO:0007669"/>
    <property type="project" value="InterPro"/>
</dbReference>
<name>A0A1X7SKC7_AMPQE</name>
<dbReference type="GO" id="GO:0005737">
    <property type="term" value="C:cytoplasm"/>
    <property type="evidence" value="ECO:0007669"/>
    <property type="project" value="TreeGrafter"/>
</dbReference>
<dbReference type="CDD" id="cd17920">
    <property type="entry name" value="DEXHc_RecQ"/>
    <property type="match status" value="1"/>
</dbReference>
<evidence type="ECO:0000256" key="4">
    <source>
        <dbReference type="ARBA" id="ARBA00023242"/>
    </source>
</evidence>
<dbReference type="PROSITE" id="PS51192">
    <property type="entry name" value="HELICASE_ATP_BIND_1"/>
    <property type="match status" value="1"/>
</dbReference>
<dbReference type="STRING" id="400682.A0A1X7SKC7"/>
<dbReference type="PANTHER" id="PTHR13710">
    <property type="entry name" value="DNA HELICASE RECQ FAMILY MEMBER"/>
    <property type="match status" value="1"/>
</dbReference>
<keyword evidence="2" id="KW-0238">DNA-binding</keyword>
<dbReference type="OrthoDB" id="6050068at2759"/>
<accession>A0A1X7SKC7</accession>
<evidence type="ECO:0000259" key="5">
    <source>
        <dbReference type="PROSITE" id="PS51192"/>
    </source>
</evidence>
<dbReference type="GO" id="GO:0000724">
    <property type="term" value="P:double-strand break repair via homologous recombination"/>
    <property type="evidence" value="ECO:0007669"/>
    <property type="project" value="TreeGrafter"/>
</dbReference>
<dbReference type="InterPro" id="IPR027417">
    <property type="entry name" value="P-loop_NTPase"/>
</dbReference>
<dbReference type="GO" id="GO:0003677">
    <property type="term" value="F:DNA binding"/>
    <property type="evidence" value="ECO:0007669"/>
    <property type="project" value="UniProtKB-KW"/>
</dbReference>
<comment type="similarity">
    <text evidence="1">Belongs to the helicase family. RecQ subfamily.</text>
</comment>
<protein>
    <recommendedName>
        <fullName evidence="5">Helicase ATP-binding domain-containing protein</fullName>
    </recommendedName>
</protein>
<dbReference type="Pfam" id="PF00270">
    <property type="entry name" value="DEAD"/>
    <property type="match status" value="1"/>
</dbReference>
<keyword evidence="4" id="KW-0539">Nucleus</keyword>
<evidence type="ECO:0000313" key="6">
    <source>
        <dbReference type="EnsemblMetazoa" id="Aqu2.1.02484_001"/>
    </source>
</evidence>
<dbReference type="GO" id="GO:0005694">
    <property type="term" value="C:chromosome"/>
    <property type="evidence" value="ECO:0007669"/>
    <property type="project" value="TreeGrafter"/>
</dbReference>
<dbReference type="GO" id="GO:0009378">
    <property type="term" value="F:four-way junction helicase activity"/>
    <property type="evidence" value="ECO:0007669"/>
    <property type="project" value="TreeGrafter"/>
</dbReference>
<proteinExistence type="inferred from homology"/>
<dbReference type="AlphaFoldDB" id="A0A1X7SKC7"/>
<feature type="domain" description="Helicase ATP-binding" evidence="5">
    <location>
        <begin position="28"/>
        <end position="206"/>
    </location>
</feature>
<sequence>MSWEENIVFEAAGALGYSSLKDEQRLSVLEFLGGKDVFVILPTGFGKTVCFSCLPLAFDKYQSRTSENRSIIIVVSPLTALIHDQVKSLSSRNLSVGYLDSESSKEMEHNVCRGQYSIVFLSPELLVQKWRNLLLTSTYKSRLVGLIIDEAHCVVKWGLSFRESFARISEVRSAMSSNIGIMALTATATKDVREKVEGLLGMRKTVHIIRSPDKTNLSFSLVKIKGSNSFEVPTLFNYILEDLKKKLTSLPRIMIF</sequence>
<dbReference type="Gene3D" id="3.40.50.300">
    <property type="entry name" value="P-loop containing nucleotide triphosphate hydrolases"/>
    <property type="match status" value="1"/>
</dbReference>
<evidence type="ECO:0000256" key="3">
    <source>
        <dbReference type="ARBA" id="ARBA00023235"/>
    </source>
</evidence>
<dbReference type="GO" id="GO:0043138">
    <property type="term" value="F:3'-5' DNA helicase activity"/>
    <property type="evidence" value="ECO:0007669"/>
    <property type="project" value="TreeGrafter"/>
</dbReference>
<dbReference type="SMART" id="SM00487">
    <property type="entry name" value="DEXDc"/>
    <property type="match status" value="1"/>
</dbReference>
<dbReference type="GO" id="GO:0005634">
    <property type="term" value="C:nucleus"/>
    <property type="evidence" value="ECO:0007669"/>
    <property type="project" value="TreeGrafter"/>
</dbReference>
<dbReference type="PANTHER" id="PTHR13710:SF153">
    <property type="entry name" value="RECQ-LIKE DNA HELICASE BLM"/>
    <property type="match status" value="1"/>
</dbReference>
<evidence type="ECO:0000256" key="1">
    <source>
        <dbReference type="ARBA" id="ARBA00005446"/>
    </source>
</evidence>
<dbReference type="SUPFAM" id="SSF52540">
    <property type="entry name" value="P-loop containing nucleoside triphosphate hydrolases"/>
    <property type="match status" value="1"/>
</dbReference>
<dbReference type="eggNOG" id="KOG0351">
    <property type="taxonomic scope" value="Eukaryota"/>
</dbReference>
<dbReference type="InterPro" id="IPR011545">
    <property type="entry name" value="DEAD/DEAH_box_helicase_dom"/>
</dbReference>
<evidence type="ECO:0000256" key="2">
    <source>
        <dbReference type="ARBA" id="ARBA00023125"/>
    </source>
</evidence>